<dbReference type="AlphaFoldDB" id="A0A1C5J4M1"/>
<organism evidence="2 3">
    <name type="scientific">Micromonospora echinaurantiaca</name>
    <dbReference type="NCBI Taxonomy" id="47857"/>
    <lineage>
        <taxon>Bacteria</taxon>
        <taxon>Bacillati</taxon>
        <taxon>Actinomycetota</taxon>
        <taxon>Actinomycetes</taxon>
        <taxon>Micromonosporales</taxon>
        <taxon>Micromonosporaceae</taxon>
        <taxon>Micromonospora</taxon>
    </lineage>
</organism>
<protein>
    <submittedName>
        <fullName evidence="2">PH domain-containing protein</fullName>
    </submittedName>
</protein>
<evidence type="ECO:0000313" key="2">
    <source>
        <dbReference type="EMBL" id="SCG65129.1"/>
    </source>
</evidence>
<gene>
    <name evidence="2" type="ORF">GA0070609_4023</name>
</gene>
<dbReference type="Pfam" id="PF10756">
    <property type="entry name" value="bPH_6"/>
    <property type="match status" value="1"/>
</dbReference>
<dbReference type="EMBL" id="LT607750">
    <property type="protein sequence ID" value="SCG65129.1"/>
    <property type="molecule type" value="Genomic_DNA"/>
</dbReference>
<evidence type="ECO:0000313" key="3">
    <source>
        <dbReference type="Proteomes" id="UP000198217"/>
    </source>
</evidence>
<dbReference type="RefSeq" id="WP_157748254.1">
    <property type="nucleotide sequence ID" value="NZ_LT607750.1"/>
</dbReference>
<feature type="domain" description="Low molecular weight protein antigen 6 PH" evidence="1">
    <location>
        <begin position="8"/>
        <end position="60"/>
    </location>
</feature>
<reference evidence="2 3" key="1">
    <citation type="submission" date="2016-06" db="EMBL/GenBank/DDBJ databases">
        <authorList>
            <person name="Kjaerup R.B."/>
            <person name="Dalgaard T.S."/>
            <person name="Juul-Madsen H.R."/>
        </authorList>
    </citation>
    <scope>NUCLEOTIDE SEQUENCE [LARGE SCALE GENOMIC DNA]</scope>
    <source>
        <strain evidence="2 3">DSM 43904</strain>
    </source>
</reference>
<keyword evidence="3" id="KW-1185">Reference proteome</keyword>
<dbReference type="InterPro" id="IPR019692">
    <property type="entry name" value="CFP-6_PH"/>
</dbReference>
<proteinExistence type="predicted"/>
<name>A0A1C5J4M1_9ACTN</name>
<sequence length="102" mass="11603">MWRRNFHPRLSAGPEGLILRGQWRTIRVPWSAVVRCDAGYHGITITCVDGSRVVAPAPQRSNLSRWLGRETRADVVAAYLERRAREHRRMSAGAPPRLPYEG</sequence>
<accession>A0A1C5J4M1</accession>
<evidence type="ECO:0000259" key="1">
    <source>
        <dbReference type="Pfam" id="PF10756"/>
    </source>
</evidence>
<dbReference type="Proteomes" id="UP000198217">
    <property type="component" value="Chromosome I"/>
</dbReference>